<dbReference type="Gene3D" id="3.40.50.2300">
    <property type="match status" value="2"/>
</dbReference>
<dbReference type="SUPFAM" id="SSF47413">
    <property type="entry name" value="lambda repressor-like DNA-binding domains"/>
    <property type="match status" value="1"/>
</dbReference>
<dbReference type="InterPro" id="IPR010982">
    <property type="entry name" value="Lambda_DNA-bd_dom_sf"/>
</dbReference>
<dbReference type="InterPro" id="IPR000843">
    <property type="entry name" value="HTH_LacI"/>
</dbReference>
<reference evidence="6 7" key="1">
    <citation type="journal article" date="2015" name="Genome Announc.">
        <title>Expanding the biotechnology potential of lactobacilli through comparative genomics of 213 strains and associated genera.</title>
        <authorList>
            <person name="Sun Z."/>
            <person name="Harris H.M."/>
            <person name="McCann A."/>
            <person name="Guo C."/>
            <person name="Argimon S."/>
            <person name="Zhang W."/>
            <person name="Yang X."/>
            <person name="Jeffery I.B."/>
            <person name="Cooney J.C."/>
            <person name="Kagawa T.F."/>
            <person name="Liu W."/>
            <person name="Song Y."/>
            <person name="Salvetti E."/>
            <person name="Wrobel A."/>
            <person name="Rasinkangas P."/>
            <person name="Parkhill J."/>
            <person name="Rea M.C."/>
            <person name="O'Sullivan O."/>
            <person name="Ritari J."/>
            <person name="Douillard F.P."/>
            <person name="Paul Ross R."/>
            <person name="Yang R."/>
            <person name="Briner A.E."/>
            <person name="Felis G.E."/>
            <person name="de Vos W.M."/>
            <person name="Barrangou R."/>
            <person name="Klaenhammer T.R."/>
            <person name="Caufield P.W."/>
            <person name="Cui Y."/>
            <person name="Zhang H."/>
            <person name="O'Toole P.W."/>
        </authorList>
    </citation>
    <scope>NUCLEOTIDE SEQUENCE [LARGE SCALE GENOMIC DNA]</scope>
    <source>
        <strain evidence="6 7">DSM 20405</strain>
    </source>
</reference>
<dbReference type="CDD" id="cd06291">
    <property type="entry name" value="PBP1_Qymf-like"/>
    <property type="match status" value="1"/>
</dbReference>
<keyword evidence="2" id="KW-0805">Transcription regulation</keyword>
<dbReference type="PROSITE" id="PS00356">
    <property type="entry name" value="HTH_LACI_1"/>
    <property type="match status" value="1"/>
</dbReference>
<dbReference type="AlphaFoldDB" id="A0A0R2H4P7"/>
<keyword evidence="7" id="KW-1185">Reference proteome</keyword>
<dbReference type="InterPro" id="IPR046335">
    <property type="entry name" value="LacI/GalR-like_sensor"/>
</dbReference>
<gene>
    <name evidence="6" type="ORF">IV49_GL001577</name>
</gene>
<dbReference type="InterPro" id="IPR028082">
    <property type="entry name" value="Peripla_BP_I"/>
</dbReference>
<accession>A0A0R2H4P7</accession>
<feature type="domain" description="HTH lacI-type" evidence="5">
    <location>
        <begin position="2"/>
        <end position="55"/>
    </location>
</feature>
<dbReference type="SMART" id="SM00354">
    <property type="entry name" value="HTH_LACI"/>
    <property type="match status" value="1"/>
</dbReference>
<evidence type="ECO:0000256" key="1">
    <source>
        <dbReference type="ARBA" id="ARBA00022491"/>
    </source>
</evidence>
<dbReference type="RefSeq" id="WP_031589815.1">
    <property type="nucleotide sequence ID" value="NZ_JNKN01000049.1"/>
</dbReference>
<dbReference type="Gene3D" id="1.10.260.40">
    <property type="entry name" value="lambda repressor-like DNA-binding domains"/>
    <property type="match status" value="1"/>
</dbReference>
<dbReference type="EMBL" id="JQBL01000048">
    <property type="protein sequence ID" value="KRN47387.1"/>
    <property type="molecule type" value="Genomic_DNA"/>
</dbReference>
<evidence type="ECO:0000256" key="4">
    <source>
        <dbReference type="ARBA" id="ARBA00023163"/>
    </source>
</evidence>
<proteinExistence type="predicted"/>
<dbReference type="Pfam" id="PF00356">
    <property type="entry name" value="LacI"/>
    <property type="match status" value="1"/>
</dbReference>
<evidence type="ECO:0000256" key="2">
    <source>
        <dbReference type="ARBA" id="ARBA00023015"/>
    </source>
</evidence>
<organism evidence="6 7">
    <name type="scientific">Kandleria vitulina DSM 20405</name>
    <dbReference type="NCBI Taxonomy" id="1410657"/>
    <lineage>
        <taxon>Bacteria</taxon>
        <taxon>Bacillati</taxon>
        <taxon>Bacillota</taxon>
        <taxon>Erysipelotrichia</taxon>
        <taxon>Erysipelotrichales</taxon>
        <taxon>Coprobacillaceae</taxon>
        <taxon>Kandleria</taxon>
    </lineage>
</organism>
<evidence type="ECO:0000256" key="3">
    <source>
        <dbReference type="ARBA" id="ARBA00023125"/>
    </source>
</evidence>
<keyword evidence="3" id="KW-0238">DNA-binding</keyword>
<evidence type="ECO:0000313" key="6">
    <source>
        <dbReference type="EMBL" id="KRN47387.1"/>
    </source>
</evidence>
<sequence length="326" mass="37219">MANMNDVAKLAGVSRGTVSNYINNVKVKEKSRIKIEAAIKELGYIPNVAARELKTNTASNVVFIVPSVWNPFFSELTYYLQLELKKIGKKLLLCNSENDYKSEIEYIEMAKQNKVYGIISVSYSNILPYLNDNLPYVAIERYYNDSIPYVTSDNFNGSKLAVRELHKRGCKHILHITRKVEVNAALTDRRNGFEEECQTLNVDYAIFDCECQSEDFRDKVNEYLHDAYDKGIHFDGITCGTDRYAQYVLEILNDLHLQVPQDIQVIGFDGVKSYPNERLTISTIKQDVKKLAEEAVQMLACVHEKKAVTSKVLPTSFLQLRTTKES</sequence>
<dbReference type="CDD" id="cd01392">
    <property type="entry name" value="HTH_LacI"/>
    <property type="match status" value="1"/>
</dbReference>
<dbReference type="GO" id="GO:0000976">
    <property type="term" value="F:transcription cis-regulatory region binding"/>
    <property type="evidence" value="ECO:0007669"/>
    <property type="project" value="TreeGrafter"/>
</dbReference>
<dbReference type="Pfam" id="PF13377">
    <property type="entry name" value="Peripla_BP_3"/>
    <property type="match status" value="1"/>
</dbReference>
<dbReference type="SUPFAM" id="SSF53822">
    <property type="entry name" value="Periplasmic binding protein-like I"/>
    <property type="match status" value="1"/>
</dbReference>
<dbReference type="GO" id="GO:0003700">
    <property type="term" value="F:DNA-binding transcription factor activity"/>
    <property type="evidence" value="ECO:0007669"/>
    <property type="project" value="TreeGrafter"/>
</dbReference>
<protein>
    <recommendedName>
        <fullName evidence="5">HTH lacI-type domain-containing protein</fullName>
    </recommendedName>
</protein>
<dbReference type="PANTHER" id="PTHR30146">
    <property type="entry name" value="LACI-RELATED TRANSCRIPTIONAL REPRESSOR"/>
    <property type="match status" value="1"/>
</dbReference>
<dbReference type="PROSITE" id="PS50932">
    <property type="entry name" value="HTH_LACI_2"/>
    <property type="match status" value="1"/>
</dbReference>
<evidence type="ECO:0000259" key="5">
    <source>
        <dbReference type="PROSITE" id="PS50932"/>
    </source>
</evidence>
<comment type="caution">
    <text evidence="6">The sequence shown here is derived from an EMBL/GenBank/DDBJ whole genome shotgun (WGS) entry which is preliminary data.</text>
</comment>
<dbReference type="PANTHER" id="PTHR30146:SF95">
    <property type="entry name" value="RIBOSE OPERON REPRESSOR"/>
    <property type="match status" value="1"/>
</dbReference>
<dbReference type="Proteomes" id="UP000051841">
    <property type="component" value="Unassembled WGS sequence"/>
</dbReference>
<dbReference type="PATRIC" id="fig|1410657.5.peg.1627"/>
<name>A0A0R2H4P7_9FIRM</name>
<evidence type="ECO:0000313" key="7">
    <source>
        <dbReference type="Proteomes" id="UP000051841"/>
    </source>
</evidence>
<keyword evidence="4" id="KW-0804">Transcription</keyword>
<keyword evidence="1" id="KW-0678">Repressor</keyword>